<dbReference type="InterPro" id="IPR036388">
    <property type="entry name" value="WH-like_DNA-bd_sf"/>
</dbReference>
<gene>
    <name evidence="9" type="ORF">CWO92_03690</name>
</gene>
<evidence type="ECO:0000256" key="5">
    <source>
        <dbReference type="ARBA" id="ARBA00023163"/>
    </source>
</evidence>
<dbReference type="Gene3D" id="1.10.1740.10">
    <property type="match status" value="1"/>
</dbReference>
<reference evidence="9 10" key="1">
    <citation type="submission" date="2017-11" db="EMBL/GenBank/DDBJ databases">
        <title>Bacillus camelliae sp. nov., isolated from pu'er tea.</title>
        <authorList>
            <person name="Niu L."/>
        </authorList>
    </citation>
    <scope>NUCLEOTIDE SEQUENCE [LARGE SCALE GENOMIC DNA]</scope>
    <source>
        <strain evidence="9 10">7578-1</strain>
    </source>
</reference>
<dbReference type="Gene3D" id="1.10.10.10">
    <property type="entry name" value="Winged helix-like DNA-binding domain superfamily/Winged helix DNA-binding domain"/>
    <property type="match status" value="1"/>
</dbReference>
<keyword evidence="3 6" id="KW-0731">Sigma factor</keyword>
<feature type="domain" description="RNA polymerase sigma-70 region 2" evidence="7">
    <location>
        <begin position="23"/>
        <end position="90"/>
    </location>
</feature>
<dbReference type="InterPro" id="IPR007627">
    <property type="entry name" value="RNA_pol_sigma70_r2"/>
</dbReference>
<evidence type="ECO:0000256" key="2">
    <source>
        <dbReference type="ARBA" id="ARBA00023015"/>
    </source>
</evidence>
<dbReference type="InterPro" id="IPR014284">
    <property type="entry name" value="RNA_pol_sigma-70_dom"/>
</dbReference>
<dbReference type="GO" id="GO:0003677">
    <property type="term" value="F:DNA binding"/>
    <property type="evidence" value="ECO:0007669"/>
    <property type="project" value="UniProtKB-KW"/>
</dbReference>
<name>A0A2N3LNQ4_9BACI</name>
<protein>
    <recommendedName>
        <fullName evidence="6">RNA polymerase sigma factor</fullName>
    </recommendedName>
</protein>
<dbReference type="InterPro" id="IPR013324">
    <property type="entry name" value="RNA_pol_sigma_r3/r4-like"/>
</dbReference>
<dbReference type="InterPro" id="IPR039425">
    <property type="entry name" value="RNA_pol_sigma-70-like"/>
</dbReference>
<keyword evidence="4 6" id="KW-0238">DNA-binding</keyword>
<evidence type="ECO:0000256" key="4">
    <source>
        <dbReference type="ARBA" id="ARBA00023125"/>
    </source>
</evidence>
<dbReference type="Pfam" id="PF04542">
    <property type="entry name" value="Sigma70_r2"/>
    <property type="match status" value="1"/>
</dbReference>
<keyword evidence="2 6" id="KW-0805">Transcription regulation</keyword>
<dbReference type="SUPFAM" id="SSF88946">
    <property type="entry name" value="Sigma2 domain of RNA polymerase sigma factors"/>
    <property type="match status" value="1"/>
</dbReference>
<dbReference type="SUPFAM" id="SSF88659">
    <property type="entry name" value="Sigma3 and sigma4 domains of RNA polymerase sigma factors"/>
    <property type="match status" value="1"/>
</dbReference>
<dbReference type="RefSeq" id="WP_101352854.1">
    <property type="nucleotide sequence ID" value="NZ_PIQO01000002.1"/>
</dbReference>
<dbReference type="GO" id="GO:0016987">
    <property type="term" value="F:sigma factor activity"/>
    <property type="evidence" value="ECO:0007669"/>
    <property type="project" value="UniProtKB-KW"/>
</dbReference>
<dbReference type="PANTHER" id="PTHR43133">
    <property type="entry name" value="RNA POLYMERASE ECF-TYPE SIGMA FACTO"/>
    <property type="match status" value="1"/>
</dbReference>
<sequence length="181" mass="20806">MDHELTLLIKEARGGSEEAFSALVSKYKGQVFRHAYAMMNDRGEAEDVAQDAFVKAFYSLHKLDNDFAFVSWLTRIVSNLCYDRLKKKQKSKHVQMENLEHNSLRHSSSPIDRTNTKLIIQEAMKKLSVEHRSALVLRDVQGYSYEEISEILNIPLGTVKSRINTARGILKKELSRGDEYE</sequence>
<keyword evidence="5 6" id="KW-0804">Transcription</keyword>
<dbReference type="EMBL" id="PIQO01000002">
    <property type="protein sequence ID" value="PKR86215.1"/>
    <property type="molecule type" value="Genomic_DNA"/>
</dbReference>
<evidence type="ECO:0000313" key="9">
    <source>
        <dbReference type="EMBL" id="PKR86215.1"/>
    </source>
</evidence>
<dbReference type="InterPro" id="IPR000838">
    <property type="entry name" value="RNA_pol_sigma70_ECF_CS"/>
</dbReference>
<evidence type="ECO:0000259" key="8">
    <source>
        <dbReference type="Pfam" id="PF08281"/>
    </source>
</evidence>
<dbReference type="PROSITE" id="PS01063">
    <property type="entry name" value="SIGMA70_ECF"/>
    <property type="match status" value="1"/>
</dbReference>
<evidence type="ECO:0000256" key="1">
    <source>
        <dbReference type="ARBA" id="ARBA00010641"/>
    </source>
</evidence>
<dbReference type="InterPro" id="IPR013249">
    <property type="entry name" value="RNA_pol_sigma70_r4_t2"/>
</dbReference>
<evidence type="ECO:0000313" key="10">
    <source>
        <dbReference type="Proteomes" id="UP000233440"/>
    </source>
</evidence>
<evidence type="ECO:0000259" key="7">
    <source>
        <dbReference type="Pfam" id="PF04542"/>
    </source>
</evidence>
<dbReference type="Pfam" id="PF08281">
    <property type="entry name" value="Sigma70_r4_2"/>
    <property type="match status" value="1"/>
</dbReference>
<dbReference type="NCBIfam" id="TIGR02937">
    <property type="entry name" value="sigma70-ECF"/>
    <property type="match status" value="1"/>
</dbReference>
<comment type="caution">
    <text evidence="9">The sequence shown here is derived from an EMBL/GenBank/DDBJ whole genome shotgun (WGS) entry which is preliminary data.</text>
</comment>
<accession>A0A2N3LNQ4</accession>
<evidence type="ECO:0000256" key="6">
    <source>
        <dbReference type="RuleBase" id="RU000716"/>
    </source>
</evidence>
<organism evidence="9 10">
    <name type="scientific">Heyndrickxia camelliae</name>
    <dbReference type="NCBI Taxonomy" id="1707093"/>
    <lineage>
        <taxon>Bacteria</taxon>
        <taxon>Bacillati</taxon>
        <taxon>Bacillota</taxon>
        <taxon>Bacilli</taxon>
        <taxon>Bacillales</taxon>
        <taxon>Bacillaceae</taxon>
        <taxon>Heyndrickxia</taxon>
    </lineage>
</organism>
<dbReference type="CDD" id="cd06171">
    <property type="entry name" value="Sigma70_r4"/>
    <property type="match status" value="1"/>
</dbReference>
<dbReference type="PANTHER" id="PTHR43133:SF8">
    <property type="entry name" value="RNA POLYMERASE SIGMA FACTOR HI_1459-RELATED"/>
    <property type="match status" value="1"/>
</dbReference>
<dbReference type="GO" id="GO:0006950">
    <property type="term" value="P:response to stress"/>
    <property type="evidence" value="ECO:0007669"/>
    <property type="project" value="UniProtKB-ARBA"/>
</dbReference>
<dbReference type="AlphaFoldDB" id="A0A2N3LNQ4"/>
<dbReference type="Proteomes" id="UP000233440">
    <property type="component" value="Unassembled WGS sequence"/>
</dbReference>
<keyword evidence="10" id="KW-1185">Reference proteome</keyword>
<proteinExistence type="inferred from homology"/>
<feature type="domain" description="RNA polymerase sigma factor 70 region 4 type 2" evidence="8">
    <location>
        <begin position="118"/>
        <end position="167"/>
    </location>
</feature>
<evidence type="ECO:0000256" key="3">
    <source>
        <dbReference type="ARBA" id="ARBA00023082"/>
    </source>
</evidence>
<dbReference type="GO" id="GO:0006352">
    <property type="term" value="P:DNA-templated transcription initiation"/>
    <property type="evidence" value="ECO:0007669"/>
    <property type="project" value="InterPro"/>
</dbReference>
<dbReference type="InterPro" id="IPR013325">
    <property type="entry name" value="RNA_pol_sigma_r2"/>
</dbReference>
<comment type="similarity">
    <text evidence="1 6">Belongs to the sigma-70 factor family. ECF subfamily.</text>
</comment>
<dbReference type="OrthoDB" id="9785675at2"/>